<dbReference type="PROSITE" id="PS51782">
    <property type="entry name" value="LYSM"/>
    <property type="match status" value="1"/>
</dbReference>
<evidence type="ECO:0000256" key="2">
    <source>
        <dbReference type="ARBA" id="ARBA00022801"/>
    </source>
</evidence>
<dbReference type="SMART" id="SM00257">
    <property type="entry name" value="LysM"/>
    <property type="match status" value="1"/>
</dbReference>
<protein>
    <submittedName>
        <fullName evidence="5">Transglycosylase family protein</fullName>
    </submittedName>
</protein>
<evidence type="ECO:0000256" key="3">
    <source>
        <dbReference type="SAM" id="MobiDB-lite"/>
    </source>
</evidence>
<dbReference type="Pfam" id="PF01476">
    <property type="entry name" value="LysM"/>
    <property type="match status" value="1"/>
</dbReference>
<dbReference type="AlphaFoldDB" id="A0A931B2P4"/>
<dbReference type="InterPro" id="IPR018392">
    <property type="entry name" value="LysM"/>
</dbReference>
<keyword evidence="2" id="KW-0378">Hydrolase</keyword>
<dbReference type="Proteomes" id="UP000657385">
    <property type="component" value="Unassembled WGS sequence"/>
</dbReference>
<dbReference type="EMBL" id="JADPRT010000001">
    <property type="protein sequence ID" value="MBF9066893.1"/>
    <property type="molecule type" value="Genomic_DNA"/>
</dbReference>
<dbReference type="RefSeq" id="WP_196192065.1">
    <property type="nucleotide sequence ID" value="NZ_JADPRT010000001.1"/>
</dbReference>
<dbReference type="SUPFAM" id="SSF54106">
    <property type="entry name" value="LysM domain"/>
    <property type="match status" value="1"/>
</dbReference>
<comment type="caution">
    <text evidence="5">The sequence shown here is derived from an EMBL/GenBank/DDBJ whole genome shotgun (WGS) entry which is preliminary data.</text>
</comment>
<dbReference type="CDD" id="cd00118">
    <property type="entry name" value="LysM"/>
    <property type="match status" value="1"/>
</dbReference>
<dbReference type="Pfam" id="PF06737">
    <property type="entry name" value="Transglycosylas"/>
    <property type="match status" value="1"/>
</dbReference>
<keyword evidence="6" id="KW-1185">Reference proteome</keyword>
<name>A0A931B2P4_9ACTN</name>
<evidence type="ECO:0000313" key="6">
    <source>
        <dbReference type="Proteomes" id="UP000657385"/>
    </source>
</evidence>
<dbReference type="InterPro" id="IPR023346">
    <property type="entry name" value="Lysozyme-like_dom_sf"/>
</dbReference>
<feature type="compositionally biased region" description="Low complexity" evidence="3">
    <location>
        <begin position="135"/>
        <end position="198"/>
    </location>
</feature>
<dbReference type="PANTHER" id="PTHR34700">
    <property type="entry name" value="POTASSIUM BINDING PROTEIN KBP"/>
    <property type="match status" value="1"/>
</dbReference>
<reference evidence="5" key="1">
    <citation type="submission" date="2020-11" db="EMBL/GenBank/DDBJ databases">
        <title>Isolation and identification of active actinomycetes.</title>
        <authorList>
            <person name="Yu B."/>
        </authorList>
    </citation>
    <scope>NUCLEOTIDE SEQUENCE</scope>
    <source>
        <strain evidence="5">NEAU-YB345</strain>
    </source>
</reference>
<sequence>MLLSGNGRHRRPRTSQARRLATVAGVAGAGIALPLVGTSSAFAASTSTWDSVAQCESSGNWSINTGNGYYGGLQFSQSTWDAYGGQQYASSADQASKDQQIAVAEKVLADQGPGAWPVCGPQAGLTQGGPAPVISTSGSSGSSNSATSATSANSSAASSSTASSDSGQAQAGSEDSDGGSSAAPSTSASSTSPAATTATGATEYTVVAGDWLSRIAESHHVSGGWQELYQLNKATLTQGPNLIFPGEHLQLTGTGSSSSASTSSASTSASTGSDASAGSSAQSGSSAQPASNASLTGDPQAIAAQIVPADQLASFDQIISHESGWNVTATNPSSGAYGLPQALPGDKMASAGADWQTDAATQLRWALQYMDSTYGSPNQAWAFWQANNWY</sequence>
<feature type="region of interest" description="Disordered" evidence="3">
    <location>
        <begin position="247"/>
        <end position="295"/>
    </location>
</feature>
<gene>
    <name evidence="5" type="ORF">I2501_02420</name>
</gene>
<dbReference type="SUPFAM" id="SSF53955">
    <property type="entry name" value="Lysozyme-like"/>
    <property type="match status" value="2"/>
</dbReference>
<evidence type="ECO:0000256" key="1">
    <source>
        <dbReference type="ARBA" id="ARBA00010830"/>
    </source>
</evidence>
<accession>A0A931B2P4</accession>
<proteinExistence type="inferred from homology"/>
<feature type="region of interest" description="Disordered" evidence="3">
    <location>
        <begin position="114"/>
        <end position="198"/>
    </location>
</feature>
<evidence type="ECO:0000259" key="4">
    <source>
        <dbReference type="PROSITE" id="PS51782"/>
    </source>
</evidence>
<dbReference type="GO" id="GO:0016787">
    <property type="term" value="F:hydrolase activity"/>
    <property type="evidence" value="ECO:0007669"/>
    <property type="project" value="UniProtKB-KW"/>
</dbReference>
<feature type="domain" description="LysM" evidence="4">
    <location>
        <begin position="202"/>
        <end position="251"/>
    </location>
</feature>
<dbReference type="Gene3D" id="3.10.350.10">
    <property type="entry name" value="LysM domain"/>
    <property type="match status" value="1"/>
</dbReference>
<evidence type="ECO:0000313" key="5">
    <source>
        <dbReference type="EMBL" id="MBF9066893.1"/>
    </source>
</evidence>
<feature type="compositionally biased region" description="Low complexity" evidence="3">
    <location>
        <begin position="252"/>
        <end position="294"/>
    </location>
</feature>
<dbReference type="PANTHER" id="PTHR34700:SF4">
    <property type="entry name" value="PHAGE-LIKE ELEMENT PBSX PROTEIN XKDP"/>
    <property type="match status" value="1"/>
</dbReference>
<organism evidence="5 6">
    <name type="scientific">Streptacidiphilus fuscans</name>
    <dbReference type="NCBI Taxonomy" id="2789292"/>
    <lineage>
        <taxon>Bacteria</taxon>
        <taxon>Bacillati</taxon>
        <taxon>Actinomycetota</taxon>
        <taxon>Actinomycetes</taxon>
        <taxon>Kitasatosporales</taxon>
        <taxon>Streptomycetaceae</taxon>
        <taxon>Streptacidiphilus</taxon>
    </lineage>
</organism>
<dbReference type="InterPro" id="IPR036779">
    <property type="entry name" value="LysM_dom_sf"/>
</dbReference>
<dbReference type="Gene3D" id="1.10.530.10">
    <property type="match status" value="2"/>
</dbReference>
<comment type="similarity">
    <text evidence="1">Belongs to the transglycosylase family. Rpf subfamily.</text>
</comment>
<dbReference type="CDD" id="cd13925">
    <property type="entry name" value="RPF"/>
    <property type="match status" value="1"/>
</dbReference>
<dbReference type="InterPro" id="IPR052196">
    <property type="entry name" value="Bact_Kbp"/>
</dbReference>
<dbReference type="InterPro" id="IPR010618">
    <property type="entry name" value="RPF"/>
</dbReference>